<evidence type="ECO:0000313" key="3">
    <source>
        <dbReference type="Proteomes" id="UP000824106"/>
    </source>
</evidence>
<evidence type="ECO:0000256" key="1">
    <source>
        <dbReference type="SAM" id="Phobius"/>
    </source>
</evidence>
<reference evidence="2" key="2">
    <citation type="submission" date="2021-04" db="EMBL/GenBank/DDBJ databases">
        <authorList>
            <person name="Gilroy R."/>
        </authorList>
    </citation>
    <scope>NUCLEOTIDE SEQUENCE</scope>
    <source>
        <strain evidence="2">CHK169-4300</strain>
    </source>
</reference>
<feature type="transmembrane region" description="Helical" evidence="1">
    <location>
        <begin position="7"/>
        <end position="27"/>
    </location>
</feature>
<name>A0A9D2G469_9LACT</name>
<dbReference type="EMBL" id="DXAZ01000157">
    <property type="protein sequence ID" value="HIZ71907.1"/>
    <property type="molecule type" value="Genomic_DNA"/>
</dbReference>
<gene>
    <name evidence="2" type="ORF">H9808_09130</name>
</gene>
<protein>
    <submittedName>
        <fullName evidence="2">Uncharacterized protein</fullName>
    </submittedName>
</protein>
<sequence length="73" mass="8655">MSQKNLLGPIISRFLFFAVNFFLLVQINDIEGWSLLSILLAFFATRDFVQGIRLTQIYYHLFKNNNNDQNKKR</sequence>
<organism evidence="2 3">
    <name type="scientific">Candidatus Atopostipes pullistercoris</name>
    <dbReference type="NCBI Taxonomy" id="2838467"/>
    <lineage>
        <taxon>Bacteria</taxon>
        <taxon>Bacillati</taxon>
        <taxon>Bacillota</taxon>
        <taxon>Bacilli</taxon>
        <taxon>Lactobacillales</taxon>
        <taxon>Carnobacteriaceae</taxon>
        <taxon>Atopostipes</taxon>
    </lineage>
</organism>
<keyword evidence="1" id="KW-1133">Transmembrane helix</keyword>
<keyword evidence="1" id="KW-0472">Membrane</keyword>
<accession>A0A9D2G469</accession>
<comment type="caution">
    <text evidence="2">The sequence shown here is derived from an EMBL/GenBank/DDBJ whole genome shotgun (WGS) entry which is preliminary data.</text>
</comment>
<reference evidence="2" key="1">
    <citation type="journal article" date="2021" name="PeerJ">
        <title>Extensive microbial diversity within the chicken gut microbiome revealed by metagenomics and culture.</title>
        <authorList>
            <person name="Gilroy R."/>
            <person name="Ravi A."/>
            <person name="Getino M."/>
            <person name="Pursley I."/>
            <person name="Horton D.L."/>
            <person name="Alikhan N.F."/>
            <person name="Baker D."/>
            <person name="Gharbi K."/>
            <person name="Hall N."/>
            <person name="Watson M."/>
            <person name="Adriaenssens E.M."/>
            <person name="Foster-Nyarko E."/>
            <person name="Jarju S."/>
            <person name="Secka A."/>
            <person name="Antonio M."/>
            <person name="Oren A."/>
            <person name="Chaudhuri R.R."/>
            <person name="La Ragione R."/>
            <person name="Hildebrand F."/>
            <person name="Pallen M.J."/>
        </authorList>
    </citation>
    <scope>NUCLEOTIDE SEQUENCE</scope>
    <source>
        <strain evidence="2">CHK169-4300</strain>
    </source>
</reference>
<keyword evidence="1" id="KW-0812">Transmembrane</keyword>
<dbReference type="Proteomes" id="UP000824106">
    <property type="component" value="Unassembled WGS sequence"/>
</dbReference>
<evidence type="ECO:0000313" key="2">
    <source>
        <dbReference type="EMBL" id="HIZ71907.1"/>
    </source>
</evidence>
<proteinExistence type="predicted"/>
<dbReference type="AlphaFoldDB" id="A0A9D2G469"/>
<feature type="transmembrane region" description="Helical" evidence="1">
    <location>
        <begin position="33"/>
        <end position="49"/>
    </location>
</feature>